<evidence type="ECO:0000313" key="3">
    <source>
        <dbReference type="Proteomes" id="UP000566454"/>
    </source>
</evidence>
<feature type="region of interest" description="Disordered" evidence="1">
    <location>
        <begin position="110"/>
        <end position="129"/>
    </location>
</feature>
<feature type="region of interest" description="Disordered" evidence="1">
    <location>
        <begin position="1"/>
        <end position="31"/>
    </location>
</feature>
<gene>
    <name evidence="2" type="primary">Eppk1</name>
    <name evidence="2" type="ORF">PRUHIM_R15609</name>
</gene>
<dbReference type="EMBL" id="VYZK01001622">
    <property type="protein sequence ID" value="NWT77009.1"/>
    <property type="molecule type" value="Genomic_DNA"/>
</dbReference>
<proteinExistence type="predicted"/>
<reference evidence="2 3" key="1">
    <citation type="submission" date="2019-09" db="EMBL/GenBank/DDBJ databases">
        <title>Bird 10,000 Genomes (B10K) Project - Family phase.</title>
        <authorList>
            <person name="Zhang G."/>
        </authorList>
    </citation>
    <scope>NUCLEOTIDE SEQUENCE [LARGE SCALE GENOMIC DNA]</scope>
    <source>
        <strain evidence="2">B10K-DU-013-18</strain>
        <tissue evidence="2">Muscle</tissue>
    </source>
</reference>
<protein>
    <submittedName>
        <fullName evidence="2">EPIPL protein</fullName>
    </submittedName>
</protein>
<organism evidence="2 3">
    <name type="scientific">Prunella himalayana</name>
    <dbReference type="NCBI Taxonomy" id="670356"/>
    <lineage>
        <taxon>Eukaryota</taxon>
        <taxon>Metazoa</taxon>
        <taxon>Chordata</taxon>
        <taxon>Craniata</taxon>
        <taxon>Vertebrata</taxon>
        <taxon>Euteleostomi</taxon>
        <taxon>Archelosauria</taxon>
        <taxon>Archosauria</taxon>
        <taxon>Dinosauria</taxon>
        <taxon>Saurischia</taxon>
        <taxon>Theropoda</taxon>
        <taxon>Coelurosauria</taxon>
        <taxon>Aves</taxon>
        <taxon>Neognathae</taxon>
        <taxon>Neoaves</taxon>
        <taxon>Telluraves</taxon>
        <taxon>Australaves</taxon>
        <taxon>Passeriformes</taxon>
        <taxon>Passeroidea</taxon>
        <taxon>Prunellidae</taxon>
        <taxon>Prunella</taxon>
    </lineage>
</organism>
<comment type="caution">
    <text evidence="2">The sequence shown here is derived from an EMBL/GenBank/DDBJ whole genome shotgun (WGS) entry which is preliminary data.</text>
</comment>
<evidence type="ECO:0000313" key="2">
    <source>
        <dbReference type="EMBL" id="NWT77009.1"/>
    </source>
</evidence>
<accession>A0A7K5RBF7</accession>
<feature type="non-terminal residue" evidence="2">
    <location>
        <position position="129"/>
    </location>
</feature>
<keyword evidence="3" id="KW-1185">Reference proteome</keyword>
<dbReference type="OrthoDB" id="9386968at2759"/>
<evidence type="ECO:0000256" key="1">
    <source>
        <dbReference type="SAM" id="MobiDB-lite"/>
    </source>
</evidence>
<name>A0A7K5RBF7_9PASE</name>
<feature type="non-terminal residue" evidence="2">
    <location>
        <position position="1"/>
    </location>
</feature>
<sequence length="129" mass="13656">ALGSSTASPNNKARASPPAQDTQAQEQQLRKSLKSATVRVTAGEFRGQNVSVLDLLFSKYVPQGKRQELLELYRAGILTTEQVATVVTTIVNRTEAANAALVANARGPHRAGAAAREDGEDCSAHLDDA</sequence>
<dbReference type="Proteomes" id="UP000566454">
    <property type="component" value="Unassembled WGS sequence"/>
</dbReference>
<feature type="compositionally biased region" description="Polar residues" evidence="1">
    <location>
        <begin position="1"/>
        <end position="27"/>
    </location>
</feature>
<dbReference type="AlphaFoldDB" id="A0A7K5RBF7"/>